<dbReference type="Proteomes" id="UP000220922">
    <property type="component" value="Unassembled WGS sequence"/>
</dbReference>
<dbReference type="InterPro" id="IPR002575">
    <property type="entry name" value="Aminoglycoside_PTrfase"/>
</dbReference>
<gene>
    <name evidence="2" type="ORF">A9Q02_05255</name>
</gene>
<dbReference type="InterPro" id="IPR011009">
    <property type="entry name" value="Kinase-like_dom_sf"/>
</dbReference>
<dbReference type="Gene3D" id="3.90.1200.10">
    <property type="match status" value="1"/>
</dbReference>
<sequence length="334" mass="37298">MISRSVDYSYLNHYVPPVTEGVSQPWRQALAHLGDYTTLVVRTTNLRPREVIFYGQTEAHLLVRISTLSEHLILRIAPEDDLTAYIFFMRCLNGQQLPGPQIIQRDLSRSLLPFAYTLETYVPGISAAELTEPHLLRGVGRQAGRALRRMQRVTTPGMWRPNKHGRWPTMRWQATLARLGHTFAPPPTDSLVFSEAEQEAVARLLDDPRLTCEHPVLMHGNFGPGAVRCTSGPHVHLEALVEPGACVGGDGLFDLATGLCASYPAAWREGLLDGYCATMPLSEAEQIRLPRLRLLANYWLASYRYSRALPHEAARDEARSLLETVAGMPNRQGA</sequence>
<proteinExistence type="predicted"/>
<evidence type="ECO:0000259" key="1">
    <source>
        <dbReference type="Pfam" id="PF01636"/>
    </source>
</evidence>
<dbReference type="OrthoDB" id="3806873at2"/>
<protein>
    <recommendedName>
        <fullName evidence="1">Aminoglycoside phosphotransferase domain-containing protein</fullName>
    </recommendedName>
</protein>
<evidence type="ECO:0000313" key="2">
    <source>
        <dbReference type="EMBL" id="PDV96950.1"/>
    </source>
</evidence>
<comment type="caution">
    <text evidence="2">The sequence shown here is derived from an EMBL/GenBank/DDBJ whole genome shotgun (WGS) entry which is preliminary data.</text>
</comment>
<dbReference type="RefSeq" id="WP_097654893.1">
    <property type="nucleotide sequence ID" value="NZ_LYXE01000170.1"/>
</dbReference>
<keyword evidence="3" id="KW-1185">Reference proteome</keyword>
<dbReference type="SUPFAM" id="SSF56112">
    <property type="entry name" value="Protein kinase-like (PK-like)"/>
    <property type="match status" value="1"/>
</dbReference>
<name>A0A2H3L3Y8_9CHLR</name>
<accession>A0A2H3L3Y8</accession>
<reference evidence="2 3" key="1">
    <citation type="submission" date="2016-05" db="EMBL/GenBank/DDBJ databases">
        <authorList>
            <person name="Lavstsen T."/>
            <person name="Jespersen J.S."/>
        </authorList>
    </citation>
    <scope>NUCLEOTIDE SEQUENCE [LARGE SCALE GENOMIC DNA]</scope>
    <source>
        <strain evidence="2 3">B7-9</strain>
    </source>
</reference>
<dbReference type="EMBL" id="LYXE01000170">
    <property type="protein sequence ID" value="PDV96950.1"/>
    <property type="molecule type" value="Genomic_DNA"/>
</dbReference>
<feature type="domain" description="Aminoglycoside phosphotransferase" evidence="1">
    <location>
        <begin position="64"/>
        <end position="279"/>
    </location>
</feature>
<organism evidence="2 3">
    <name type="scientific">Candidatus Chloroploca asiatica</name>
    <dbReference type="NCBI Taxonomy" id="1506545"/>
    <lineage>
        <taxon>Bacteria</taxon>
        <taxon>Bacillati</taxon>
        <taxon>Chloroflexota</taxon>
        <taxon>Chloroflexia</taxon>
        <taxon>Chloroflexales</taxon>
        <taxon>Chloroflexineae</taxon>
        <taxon>Oscillochloridaceae</taxon>
        <taxon>Candidatus Chloroploca</taxon>
    </lineage>
</organism>
<dbReference type="AlphaFoldDB" id="A0A2H3L3Y8"/>
<dbReference type="Pfam" id="PF01636">
    <property type="entry name" value="APH"/>
    <property type="match status" value="1"/>
</dbReference>
<evidence type="ECO:0000313" key="3">
    <source>
        <dbReference type="Proteomes" id="UP000220922"/>
    </source>
</evidence>